<dbReference type="SUPFAM" id="SSF48179">
    <property type="entry name" value="6-phosphogluconate dehydrogenase C-terminal domain-like"/>
    <property type="match status" value="1"/>
</dbReference>
<organism evidence="3 4">
    <name type="scientific">Kurthia sibirica</name>
    <dbReference type="NCBI Taxonomy" id="202750"/>
    <lineage>
        <taxon>Bacteria</taxon>
        <taxon>Bacillati</taxon>
        <taxon>Bacillota</taxon>
        <taxon>Bacilli</taxon>
        <taxon>Bacillales</taxon>
        <taxon>Caryophanaceae</taxon>
        <taxon>Kurthia</taxon>
    </lineage>
</organism>
<dbReference type="AlphaFoldDB" id="A0A2U3AP16"/>
<comment type="caution">
    <text evidence="3">The sequence shown here is derived from an EMBL/GenBank/DDBJ whole genome shotgun (WGS) entry which is preliminary data.</text>
</comment>
<reference evidence="3 4" key="1">
    <citation type="submission" date="2018-05" db="EMBL/GenBank/DDBJ databases">
        <title>Kurthia sibirica genome sequence.</title>
        <authorList>
            <person name="Maclea K.S."/>
            <person name="Goen A.E."/>
        </authorList>
    </citation>
    <scope>NUCLEOTIDE SEQUENCE [LARGE SCALE GENOMIC DNA]</scope>
    <source>
        <strain evidence="3 4">ATCC 49154</strain>
    </source>
</reference>
<keyword evidence="4" id="KW-1185">Reference proteome</keyword>
<feature type="domain" description="Ketopantoate reductase N-terminal" evidence="1">
    <location>
        <begin position="3"/>
        <end position="147"/>
    </location>
</feature>
<dbReference type="Gene3D" id="3.40.50.720">
    <property type="entry name" value="NAD(P)-binding Rossmann-like Domain"/>
    <property type="match status" value="1"/>
</dbReference>
<evidence type="ECO:0000313" key="3">
    <source>
        <dbReference type="EMBL" id="PWI26293.1"/>
    </source>
</evidence>
<dbReference type="InterPro" id="IPR013332">
    <property type="entry name" value="KPR_N"/>
</dbReference>
<dbReference type="Pfam" id="PF08546">
    <property type="entry name" value="ApbA_C"/>
    <property type="match status" value="1"/>
</dbReference>
<dbReference type="EMBL" id="QFVR01000003">
    <property type="protein sequence ID" value="PWI26293.1"/>
    <property type="molecule type" value="Genomic_DNA"/>
</dbReference>
<evidence type="ECO:0000259" key="2">
    <source>
        <dbReference type="Pfam" id="PF08546"/>
    </source>
</evidence>
<dbReference type="SUPFAM" id="SSF51735">
    <property type="entry name" value="NAD(P)-binding Rossmann-fold domains"/>
    <property type="match status" value="1"/>
</dbReference>
<dbReference type="InterPro" id="IPR013328">
    <property type="entry name" value="6PGD_dom2"/>
</dbReference>
<sequence length="342" mass="38214">MKIAIVGATPTGAVVAAFLKDHFSDVTLINVHLSPLEAIQIRGIIVSGTSTMYTPNIKVKSIEQFDNDYDIIFIFSPQRDNHMILPTIKNNMLKPCIVVSFQETLSDNELIKAFYPVPIISAVCHFQAYFKELHIVNLTTDSKEIALHAFDLTDFHDPQSTDILTIKHILDFIGQTIIVESHASIKWSKALFNASIDSLSSALNCLYGDIIQHPLALQVAVQLADEVARTAKKQQILLTTTTDINYNHFIIDSDCKMDELKTILYKAVSIHAASKSSLFEPNIPLHTINNSIKRYAIKVDQPTPFNDIIIDCLTTAQNTGSLPAFHENIQLFEPLIKGSHFR</sequence>
<dbReference type="InterPro" id="IPR036291">
    <property type="entry name" value="NAD(P)-bd_dom_sf"/>
</dbReference>
<feature type="domain" description="Ketopantoate reductase C-terminal" evidence="2">
    <location>
        <begin position="184"/>
        <end position="314"/>
    </location>
</feature>
<gene>
    <name evidence="3" type="ORF">DEX24_02865</name>
</gene>
<evidence type="ECO:0000259" key="1">
    <source>
        <dbReference type="Pfam" id="PF02558"/>
    </source>
</evidence>
<evidence type="ECO:0008006" key="5">
    <source>
        <dbReference type="Google" id="ProtNLM"/>
    </source>
</evidence>
<dbReference type="InterPro" id="IPR008927">
    <property type="entry name" value="6-PGluconate_DH-like_C_sf"/>
</dbReference>
<dbReference type="Proteomes" id="UP000245938">
    <property type="component" value="Unassembled WGS sequence"/>
</dbReference>
<dbReference type="OrthoDB" id="9793586at2"/>
<accession>A0A2U3AP16</accession>
<dbReference type="Gene3D" id="1.10.1040.10">
    <property type="entry name" value="N-(1-d-carboxylethyl)-l-norvaline Dehydrogenase, domain 2"/>
    <property type="match status" value="1"/>
</dbReference>
<dbReference type="RefSeq" id="WP_109304898.1">
    <property type="nucleotide sequence ID" value="NZ_BJUF01000066.1"/>
</dbReference>
<protein>
    <recommendedName>
        <fullName evidence="5">2-dehydropantoate 2-reductase</fullName>
    </recommendedName>
</protein>
<name>A0A2U3AP16_9BACL</name>
<evidence type="ECO:0000313" key="4">
    <source>
        <dbReference type="Proteomes" id="UP000245938"/>
    </source>
</evidence>
<dbReference type="Pfam" id="PF02558">
    <property type="entry name" value="ApbA"/>
    <property type="match status" value="1"/>
</dbReference>
<proteinExistence type="predicted"/>
<dbReference type="InterPro" id="IPR013752">
    <property type="entry name" value="KPA_reductase"/>
</dbReference>